<gene>
    <name evidence="1" type="ORF">KCU98_g64</name>
</gene>
<dbReference type="EMBL" id="JAHFXS010000001">
    <property type="protein sequence ID" value="KAG9991608.1"/>
    <property type="molecule type" value="Genomic_DNA"/>
</dbReference>
<sequence length="68" mass="7580">MRYSIEDALTFGLCVSETSAKREGLSGPQALVPIDEPRGWPSDLIAKCFSARPKEALPRYKLLDEARK</sequence>
<protein>
    <submittedName>
        <fullName evidence="1">Uncharacterized protein</fullName>
    </submittedName>
</protein>
<dbReference type="AlphaFoldDB" id="A0A9P8G851"/>
<feature type="non-terminal residue" evidence="1">
    <location>
        <position position="68"/>
    </location>
</feature>
<name>A0A9P8G851_AURME</name>
<evidence type="ECO:0000313" key="1">
    <source>
        <dbReference type="EMBL" id="KAG9991608.1"/>
    </source>
</evidence>
<accession>A0A9P8G851</accession>
<evidence type="ECO:0000313" key="2">
    <source>
        <dbReference type="Proteomes" id="UP000729357"/>
    </source>
</evidence>
<dbReference type="Proteomes" id="UP000729357">
    <property type="component" value="Unassembled WGS sequence"/>
</dbReference>
<organism evidence="1 2">
    <name type="scientific">Aureobasidium melanogenum</name>
    <name type="common">Aureobasidium pullulans var. melanogenum</name>
    <dbReference type="NCBI Taxonomy" id="46634"/>
    <lineage>
        <taxon>Eukaryota</taxon>
        <taxon>Fungi</taxon>
        <taxon>Dikarya</taxon>
        <taxon>Ascomycota</taxon>
        <taxon>Pezizomycotina</taxon>
        <taxon>Dothideomycetes</taxon>
        <taxon>Dothideomycetidae</taxon>
        <taxon>Dothideales</taxon>
        <taxon>Saccotheciaceae</taxon>
        <taxon>Aureobasidium</taxon>
    </lineage>
</organism>
<reference evidence="1" key="1">
    <citation type="journal article" date="2021" name="J Fungi (Basel)">
        <title>Virulence traits and population genomics of the black yeast Aureobasidium melanogenum.</title>
        <authorList>
            <person name="Cernosa A."/>
            <person name="Sun X."/>
            <person name="Gostincar C."/>
            <person name="Fang C."/>
            <person name="Gunde-Cimerman N."/>
            <person name="Song Z."/>
        </authorList>
    </citation>
    <scope>NUCLEOTIDE SEQUENCE</scope>
    <source>
        <strain evidence="1">EXF-9298</strain>
    </source>
</reference>
<keyword evidence="2" id="KW-1185">Reference proteome</keyword>
<proteinExistence type="predicted"/>
<reference evidence="1" key="2">
    <citation type="submission" date="2021-08" db="EMBL/GenBank/DDBJ databases">
        <authorList>
            <person name="Gostincar C."/>
            <person name="Sun X."/>
            <person name="Song Z."/>
            <person name="Gunde-Cimerman N."/>
        </authorList>
    </citation>
    <scope>NUCLEOTIDE SEQUENCE</scope>
    <source>
        <strain evidence="1">EXF-9298</strain>
    </source>
</reference>
<comment type="caution">
    <text evidence="1">The sequence shown here is derived from an EMBL/GenBank/DDBJ whole genome shotgun (WGS) entry which is preliminary data.</text>
</comment>